<dbReference type="Proteomes" id="UP000245535">
    <property type="component" value="Unassembled WGS sequence"/>
</dbReference>
<dbReference type="AlphaFoldDB" id="A0A315ZF08"/>
<comment type="caution">
    <text evidence="1">The sequence shown here is derived from an EMBL/GenBank/DDBJ whole genome shotgun (WGS) entry which is preliminary data.</text>
</comment>
<keyword evidence="2" id="KW-1185">Reference proteome</keyword>
<sequence length="40" mass="4595">MDLKAFFELNDFSVFLTLLKNSFAKTSITLETSSYTTKNQ</sequence>
<evidence type="ECO:0000313" key="1">
    <source>
        <dbReference type="EMBL" id="PWJ44166.1"/>
    </source>
</evidence>
<name>A0A315ZF08_SEDFL</name>
<proteinExistence type="predicted"/>
<organism evidence="1 2">
    <name type="scientific">Sediminitomix flava</name>
    <dbReference type="NCBI Taxonomy" id="379075"/>
    <lineage>
        <taxon>Bacteria</taxon>
        <taxon>Pseudomonadati</taxon>
        <taxon>Bacteroidota</taxon>
        <taxon>Cytophagia</taxon>
        <taxon>Cytophagales</taxon>
        <taxon>Flammeovirgaceae</taxon>
        <taxon>Sediminitomix</taxon>
    </lineage>
</organism>
<reference evidence="1 2" key="1">
    <citation type="submission" date="2018-03" db="EMBL/GenBank/DDBJ databases">
        <title>Genomic Encyclopedia of Archaeal and Bacterial Type Strains, Phase II (KMG-II): from individual species to whole genera.</title>
        <authorList>
            <person name="Goeker M."/>
        </authorList>
    </citation>
    <scope>NUCLEOTIDE SEQUENCE [LARGE SCALE GENOMIC DNA]</scope>
    <source>
        <strain evidence="1 2">DSM 28229</strain>
    </source>
</reference>
<protein>
    <submittedName>
        <fullName evidence="1">Uncharacterized protein</fullName>
    </submittedName>
</protein>
<dbReference type="EMBL" id="QGDO01000001">
    <property type="protein sequence ID" value="PWJ44166.1"/>
    <property type="molecule type" value="Genomic_DNA"/>
</dbReference>
<evidence type="ECO:0000313" key="2">
    <source>
        <dbReference type="Proteomes" id="UP000245535"/>
    </source>
</evidence>
<gene>
    <name evidence="1" type="ORF">BC781_101516</name>
</gene>
<accession>A0A315ZF08</accession>